<evidence type="ECO:0000256" key="6">
    <source>
        <dbReference type="ARBA" id="ARBA00023136"/>
    </source>
</evidence>
<keyword evidence="3" id="KW-1003">Cell membrane</keyword>
<evidence type="ECO:0000259" key="8">
    <source>
        <dbReference type="PROSITE" id="PS50850"/>
    </source>
</evidence>
<dbReference type="GO" id="GO:0022857">
    <property type="term" value="F:transmembrane transporter activity"/>
    <property type="evidence" value="ECO:0007669"/>
    <property type="project" value="InterPro"/>
</dbReference>
<dbReference type="OrthoDB" id="9812221at2"/>
<dbReference type="InterPro" id="IPR020846">
    <property type="entry name" value="MFS_dom"/>
</dbReference>
<evidence type="ECO:0000256" key="4">
    <source>
        <dbReference type="ARBA" id="ARBA00022692"/>
    </source>
</evidence>
<feature type="transmembrane region" description="Helical" evidence="7">
    <location>
        <begin position="137"/>
        <end position="158"/>
    </location>
</feature>
<dbReference type="InterPro" id="IPR036259">
    <property type="entry name" value="MFS_trans_sf"/>
</dbReference>
<name>A0A370NDJ9_9BURK</name>
<keyword evidence="2" id="KW-0813">Transport</keyword>
<organism evidence="9 10">
    <name type="scientific">Paraburkholderia lacunae</name>
    <dbReference type="NCBI Taxonomy" id="2211104"/>
    <lineage>
        <taxon>Bacteria</taxon>
        <taxon>Pseudomonadati</taxon>
        <taxon>Pseudomonadota</taxon>
        <taxon>Betaproteobacteria</taxon>
        <taxon>Burkholderiales</taxon>
        <taxon>Burkholderiaceae</taxon>
        <taxon>Paraburkholderia</taxon>
    </lineage>
</organism>
<comment type="subcellular location">
    <subcellularLocation>
        <location evidence="1">Cell membrane</location>
        <topology evidence="1">Multi-pass membrane protein</topology>
    </subcellularLocation>
</comment>
<feature type="transmembrane region" description="Helical" evidence="7">
    <location>
        <begin position="386"/>
        <end position="411"/>
    </location>
</feature>
<dbReference type="AlphaFoldDB" id="A0A370NDJ9"/>
<feature type="transmembrane region" description="Helical" evidence="7">
    <location>
        <begin position="363"/>
        <end position="380"/>
    </location>
</feature>
<dbReference type="Pfam" id="PF07690">
    <property type="entry name" value="MFS_1"/>
    <property type="match status" value="1"/>
</dbReference>
<protein>
    <submittedName>
        <fullName evidence="9">MFS transporter</fullName>
    </submittedName>
</protein>
<dbReference type="EMBL" id="QHKS01000003">
    <property type="protein sequence ID" value="RDK03628.1"/>
    <property type="molecule type" value="Genomic_DNA"/>
</dbReference>
<feature type="domain" description="Major facilitator superfamily (MFS) profile" evidence="8">
    <location>
        <begin position="38"/>
        <end position="416"/>
    </location>
</feature>
<feature type="transmembrane region" description="Helical" evidence="7">
    <location>
        <begin position="75"/>
        <end position="95"/>
    </location>
</feature>
<feature type="transmembrane region" description="Helical" evidence="7">
    <location>
        <begin position="198"/>
        <end position="217"/>
    </location>
</feature>
<dbReference type="PROSITE" id="PS50850">
    <property type="entry name" value="MFS"/>
    <property type="match status" value="1"/>
</dbReference>
<dbReference type="InterPro" id="IPR011701">
    <property type="entry name" value="MFS"/>
</dbReference>
<keyword evidence="6 7" id="KW-0472">Membrane</keyword>
<dbReference type="GO" id="GO:0005886">
    <property type="term" value="C:plasma membrane"/>
    <property type="evidence" value="ECO:0007669"/>
    <property type="project" value="UniProtKB-SubCell"/>
</dbReference>
<dbReference type="Gene3D" id="1.20.1250.20">
    <property type="entry name" value="MFS general substrate transporter like domains"/>
    <property type="match status" value="1"/>
</dbReference>
<dbReference type="PANTHER" id="PTHR23517:SF3">
    <property type="entry name" value="INTEGRAL MEMBRANE TRANSPORT PROTEIN"/>
    <property type="match status" value="1"/>
</dbReference>
<keyword evidence="5 7" id="KW-1133">Transmembrane helix</keyword>
<dbReference type="PANTHER" id="PTHR23517">
    <property type="entry name" value="RESISTANCE PROTEIN MDTM, PUTATIVE-RELATED-RELATED"/>
    <property type="match status" value="1"/>
</dbReference>
<accession>A0A370NDJ9</accession>
<feature type="transmembrane region" description="Helical" evidence="7">
    <location>
        <begin position="170"/>
        <end position="192"/>
    </location>
</feature>
<dbReference type="Proteomes" id="UP000254875">
    <property type="component" value="Unassembled WGS sequence"/>
</dbReference>
<feature type="transmembrane region" description="Helical" evidence="7">
    <location>
        <begin position="268"/>
        <end position="291"/>
    </location>
</feature>
<comment type="caution">
    <text evidence="9">The sequence shown here is derived from an EMBL/GenBank/DDBJ whole genome shotgun (WGS) entry which is preliminary data.</text>
</comment>
<evidence type="ECO:0000256" key="2">
    <source>
        <dbReference type="ARBA" id="ARBA00022448"/>
    </source>
</evidence>
<feature type="transmembrane region" description="Helical" evidence="7">
    <location>
        <begin position="39"/>
        <end position="60"/>
    </location>
</feature>
<gene>
    <name evidence="9" type="ORF">DLM46_05205</name>
</gene>
<evidence type="ECO:0000256" key="7">
    <source>
        <dbReference type="SAM" id="Phobius"/>
    </source>
</evidence>
<keyword evidence="10" id="KW-1185">Reference proteome</keyword>
<dbReference type="InterPro" id="IPR050171">
    <property type="entry name" value="MFS_Transporters"/>
</dbReference>
<dbReference type="SUPFAM" id="SSF103473">
    <property type="entry name" value="MFS general substrate transporter"/>
    <property type="match status" value="1"/>
</dbReference>
<sequence>MTRFLARRVRSSQYKNVGDDMTPLSSEARPARVAGTRHGWLLMASCWLSSTGAVLIAPVLPQMRHDYAGAPNADVLTLIVLVIPALMIALFSPLVGSLVDAFGRKRLYMAAVAIYAVAGVLPFWLKSLYAIIASRAVIGLAEAAIVTIATALVANYFSGIQRQKWLTMQHASASVVAALMFSVGGGLGSLAAGWRTPFLVYGCAILFLPFIATMIWEPEETHAEHAPAQKMPFPWREIGHLCLLILFASVMFFVVPVQISFLLNARGVTAPVVLGVGGAIANAGIPVGSFVFHHLARLPINRLLVVAFGLLASGFIVIASCTGANATVAGAFLAAAGGGMALPLLGTWTLARVPFEQSGRATGGYMGSFFLGNFLSPLVVESVARFAGGLIHTVAWMAVVCAITAAAILVLSLAKLGPRESVHAAQANRVSLG</sequence>
<feature type="transmembrane region" description="Helical" evidence="7">
    <location>
        <begin position="107"/>
        <end position="125"/>
    </location>
</feature>
<proteinExistence type="predicted"/>
<dbReference type="CDD" id="cd17473">
    <property type="entry name" value="MFS_arabinose_efflux_permease_like"/>
    <property type="match status" value="1"/>
</dbReference>
<evidence type="ECO:0000313" key="9">
    <source>
        <dbReference type="EMBL" id="RDK03628.1"/>
    </source>
</evidence>
<evidence type="ECO:0000256" key="1">
    <source>
        <dbReference type="ARBA" id="ARBA00004651"/>
    </source>
</evidence>
<feature type="transmembrane region" description="Helical" evidence="7">
    <location>
        <begin position="303"/>
        <end position="325"/>
    </location>
</feature>
<evidence type="ECO:0000256" key="3">
    <source>
        <dbReference type="ARBA" id="ARBA00022475"/>
    </source>
</evidence>
<evidence type="ECO:0000256" key="5">
    <source>
        <dbReference type="ARBA" id="ARBA00022989"/>
    </source>
</evidence>
<evidence type="ECO:0000313" key="10">
    <source>
        <dbReference type="Proteomes" id="UP000254875"/>
    </source>
</evidence>
<feature type="transmembrane region" description="Helical" evidence="7">
    <location>
        <begin position="331"/>
        <end position="351"/>
    </location>
</feature>
<dbReference type="InterPro" id="IPR001958">
    <property type="entry name" value="Tet-R_TetA/multi-R_MdtG-like"/>
</dbReference>
<reference evidence="10" key="1">
    <citation type="submission" date="2018-05" db="EMBL/GenBank/DDBJ databases">
        <authorList>
            <person name="Feng T."/>
        </authorList>
    </citation>
    <scope>NUCLEOTIDE SEQUENCE [LARGE SCALE GENOMIC DNA]</scope>
    <source>
        <strain evidence="10">S27</strain>
    </source>
</reference>
<keyword evidence="4 7" id="KW-0812">Transmembrane</keyword>
<feature type="transmembrane region" description="Helical" evidence="7">
    <location>
        <begin position="238"/>
        <end position="262"/>
    </location>
</feature>
<dbReference type="PRINTS" id="PR01035">
    <property type="entry name" value="TCRTETA"/>
</dbReference>